<dbReference type="InterPro" id="IPR054462">
    <property type="entry name" value="TraI_M"/>
</dbReference>
<dbReference type="InterPro" id="IPR005094">
    <property type="entry name" value="Endonuclease_MobA/VirD2"/>
</dbReference>
<dbReference type="Proteomes" id="UP000509597">
    <property type="component" value="Chromosome"/>
</dbReference>
<keyword evidence="5" id="KW-1185">Reference proteome</keyword>
<sequence>MIAKKIKNPKKSASKSTRIYMLTDYVLNPSSKNNGEKCAYYNVRGFFLASSKLGWQAEMLALSQIATRTDDSITHYVLSWKEGEQPTEVNIEEVIDILLFELGLQLHQAIYGLHIDTANVHLHIVINRVHPNTYKVIQPNNGFDILAIHRAIARIEHAQGWECQENSCYEVLESGELGRVHKDTGRTWKPEQNKCDKEHSTSFKSAERIAIQICAPILRDSNNWAQLHQQLFEHGMRLLRRKMGAIVMVGDIPIKASRLGIDCSFNKLTQRLGLFEAAYMERSDDYFKHKHVEKLDASKSEQGPFDRVRNLSECRLAIDSGEQITGVLSYPACDRRHRTEELRWKLECVEPIDPVDLPQVVEQWTEYTSLKKNHTENYHKLKLELQQLHKIELQQLLQTQKQLRLHELAGDGAGKRGRQKQVIGHLAARHLAQKIALQNRQRVERQQLRDQWPSPPASFPTWLRSSRAPELVQVWRHRLSQNVMRIIAVKAIQSIPLNINDSEFRISHKRSQRMRQGRRPVNDFPAIIDLGDMIEVKDWSVGERALHAIKAASSKWHSFYIIGSTKCRVWCAKIAAELGLNVANPELQTEIEKNRLGSAIKITGSLDQARAALRRLINNLRLISPLVEDDWAAVGMQIAKELHREGHTKNAIEHAFCEVFPIYFPSLADLVLIRAMLSHVLAEQLSEEECNNNQKKRHKYDVSNDSPLEPQ</sequence>
<feature type="region of interest" description="Disordered" evidence="1">
    <location>
        <begin position="689"/>
        <end position="711"/>
    </location>
</feature>
<dbReference type="RefSeq" id="WP_179358127.1">
    <property type="nucleotide sequence ID" value="NZ_CP058627.1"/>
</dbReference>
<accession>A0A7H9BIK1</accession>
<evidence type="ECO:0000256" key="1">
    <source>
        <dbReference type="SAM" id="MobiDB-lite"/>
    </source>
</evidence>
<evidence type="ECO:0000313" key="4">
    <source>
        <dbReference type="EMBL" id="QLG88048.1"/>
    </source>
</evidence>
<dbReference type="Pfam" id="PF03432">
    <property type="entry name" value="Relaxase"/>
    <property type="match status" value="1"/>
</dbReference>
<evidence type="ECO:0000313" key="5">
    <source>
        <dbReference type="Proteomes" id="UP000509597"/>
    </source>
</evidence>
<gene>
    <name evidence="4" type="ORF">HQ393_07115</name>
</gene>
<evidence type="ECO:0000259" key="3">
    <source>
        <dbReference type="Pfam" id="PF22863"/>
    </source>
</evidence>
<protein>
    <submittedName>
        <fullName evidence="4">Relaxase/mobilization nuclease domain-containing protein</fullName>
    </submittedName>
</protein>
<reference evidence="4 5" key="1">
    <citation type="submission" date="2020-07" db="EMBL/GenBank/DDBJ databases">
        <title>Complete genome sequence of Chitinibacter sp. 2T18.</title>
        <authorList>
            <person name="Bae J.-W."/>
            <person name="Choi J.-W."/>
        </authorList>
    </citation>
    <scope>NUCLEOTIDE SEQUENCE [LARGE SCALE GENOMIC DNA]</scope>
    <source>
        <strain evidence="4 5">2T18</strain>
    </source>
</reference>
<dbReference type="KEGG" id="chiz:HQ393_07115"/>
<evidence type="ECO:0000259" key="2">
    <source>
        <dbReference type="Pfam" id="PF03432"/>
    </source>
</evidence>
<proteinExistence type="predicted"/>
<feature type="domain" description="TraI-like middle" evidence="3">
    <location>
        <begin position="192"/>
        <end position="277"/>
    </location>
</feature>
<dbReference type="EMBL" id="CP058627">
    <property type="protein sequence ID" value="QLG88048.1"/>
    <property type="molecule type" value="Genomic_DNA"/>
</dbReference>
<feature type="domain" description="MobA/VirD2-like nuclease" evidence="2">
    <location>
        <begin position="25"/>
        <end position="161"/>
    </location>
</feature>
<dbReference type="AlphaFoldDB" id="A0A7H9BIK1"/>
<dbReference type="Pfam" id="PF22863">
    <property type="entry name" value="TraI_middle"/>
    <property type="match status" value="1"/>
</dbReference>
<name>A0A7H9BIK1_9NEIS</name>
<organism evidence="4 5">
    <name type="scientific">Chitinibacter bivalviorum</name>
    <dbReference type="NCBI Taxonomy" id="2739434"/>
    <lineage>
        <taxon>Bacteria</taxon>
        <taxon>Pseudomonadati</taxon>
        <taxon>Pseudomonadota</taxon>
        <taxon>Betaproteobacteria</taxon>
        <taxon>Neisseriales</taxon>
        <taxon>Chitinibacteraceae</taxon>
        <taxon>Chitinibacter</taxon>
    </lineage>
</organism>